<evidence type="ECO:0000256" key="9">
    <source>
        <dbReference type="ARBA" id="ARBA00022884"/>
    </source>
</evidence>
<keyword evidence="14" id="KW-0489">Methyltransferase</keyword>
<dbReference type="PANTHER" id="PTHR43052:SF1">
    <property type="entry name" value="TRNA-5-TAURINOMETHYLURIDINE 2-SULFURTRANSFERASE"/>
    <property type="match status" value="1"/>
</dbReference>
<evidence type="ECO:0000256" key="2">
    <source>
        <dbReference type="ARBA" id="ARBA00006191"/>
    </source>
</evidence>
<comment type="similarity">
    <text evidence="2">Belongs to the MnmA/TRMU family.</text>
</comment>
<dbReference type="InterPro" id="IPR004506">
    <property type="entry name" value="MnmA-like"/>
</dbReference>
<dbReference type="InterPro" id="IPR023382">
    <property type="entry name" value="MnmA-like_central_sf"/>
</dbReference>
<keyword evidence="8" id="KW-0067">ATP-binding</keyword>
<proteinExistence type="inferred from homology"/>
<evidence type="ECO:0000256" key="5">
    <source>
        <dbReference type="ARBA" id="ARBA00022679"/>
    </source>
</evidence>
<keyword evidence="9" id="KW-0694">RNA-binding</keyword>
<sequence>MVKRRLFNCSETALARSAGAAASLPVTSSAKPLPVCADSRHPLGGPGVFEVIRRWIDVSRALREATTIESRVRVLMQHAFGAPVDKNPSKVALPQSLDVQRAAGLGSAESGALETEPAQKAAPFIARSSSGVTLFDAWRRVPGCAAEAALLSRSLSGGPPCGAFSLAALGPSRLLRRCDLLDVLPESRIRGFRGALELISLSTCDLLQQCTTCDEVLPLAKGHSDLDAAGGTSVELAGISASVYKPGCAGTESPTTATAVATATVPAASMTPTAFREDGDAPSVGLQGSTRDLADSFTHPAKCSETHLQRHVDTAVLMKRSRAALPLGDGVGPEVHVLVSGGVDSAVSLLLMREWGFRPKPVFLKVWAPEAAQLKDQLHSQPHQGTLAVAAAAAAAAVACPWREDAASATAVAAAAGLPLEVLPMQQQYWDRVITTFLEGARAGLTLNPDWSCNSLVKFGAFAEAVGDPDSPIVSGHYARIQLDGGAPRLLRGRDLTKDQSYFLSGLSLQQLSRSLFPVGALLKTEVRKLAADLRLPSSQRPDSQGLCFLGPLPVGRFLTHLLGEKEGPVYHFPSGALVGSHKGLWAFTAGQQKGVLPLLDPHLCRRCRGAAGGPPTLSGPWSVVGKVPEANALFVVSKEEERAAEDCVRTMARLWGTNDSRGGHGDLVLKAAAEGDRRAILALKLRQLRTCLRVENIRWFRGEAPPEFAASIATQEMSVHTVDSVAAAVAASAVAAAKQGASALVGKLPNEPLEGDTNENGGLVVQVRHSAGFHAVAKHKFKILWASRGSRQGPSGSSSRFSVPHEDAELLLEEPDVGLAPGQIAAFYRGDECIGSARISALQGLHLLKDILDKGN</sequence>
<accession>U6LK42</accession>
<dbReference type="GO" id="GO:0008033">
    <property type="term" value="P:tRNA processing"/>
    <property type="evidence" value="ECO:0007669"/>
    <property type="project" value="UniProtKB-KW"/>
</dbReference>
<evidence type="ECO:0000313" key="14">
    <source>
        <dbReference type="EMBL" id="CDJ50536.1"/>
    </source>
</evidence>
<dbReference type="Proteomes" id="UP000030750">
    <property type="component" value="Unassembled WGS sequence"/>
</dbReference>
<dbReference type="Pfam" id="PF20258">
    <property type="entry name" value="tRNA_Me_trans_C"/>
    <property type="match status" value="1"/>
</dbReference>
<evidence type="ECO:0000256" key="6">
    <source>
        <dbReference type="ARBA" id="ARBA00022694"/>
    </source>
</evidence>
<dbReference type="GO" id="GO:0032259">
    <property type="term" value="P:methylation"/>
    <property type="evidence" value="ECO:0007669"/>
    <property type="project" value="UniProtKB-KW"/>
</dbReference>
<dbReference type="GO" id="GO:0005524">
    <property type="term" value="F:ATP binding"/>
    <property type="evidence" value="ECO:0007669"/>
    <property type="project" value="UniProtKB-KW"/>
</dbReference>
<dbReference type="InterPro" id="IPR046885">
    <property type="entry name" value="MnmA-like_C"/>
</dbReference>
<dbReference type="PANTHER" id="PTHR43052">
    <property type="match status" value="1"/>
</dbReference>
<protein>
    <recommendedName>
        <fullName evidence="3">tRNA-5-taurinomethyluridine 2-sulfurtransferase</fullName>
        <ecNumber evidence="3">2.8.1.14</ecNumber>
    </recommendedName>
</protein>
<dbReference type="OrthoDB" id="3685at2759"/>
<feature type="domain" description="tRNA-specific 2-thiouridylase MnmA-like central" evidence="13">
    <location>
        <begin position="557"/>
        <end position="637"/>
    </location>
</feature>
<comment type="catalytic activity">
    <reaction evidence="11">
        <text>5-taurinomethyluridine(34) in tRNA + S-sulfanyl-L-cysteinyl-[protein] + AH2 + ATP = 5-taurinomethyl-2-thiouridine(34) in tRNA + L-cysteinyl-[protein] + A + AMP + diphosphate + H(+)</text>
        <dbReference type="Rhea" id="RHEA:47040"/>
        <dbReference type="Rhea" id="RHEA-COMP:10131"/>
        <dbReference type="Rhea" id="RHEA-COMP:11726"/>
        <dbReference type="Rhea" id="RHEA-COMP:11732"/>
        <dbReference type="Rhea" id="RHEA-COMP:11733"/>
        <dbReference type="ChEBI" id="CHEBI:13193"/>
        <dbReference type="ChEBI" id="CHEBI:15378"/>
        <dbReference type="ChEBI" id="CHEBI:17499"/>
        <dbReference type="ChEBI" id="CHEBI:29950"/>
        <dbReference type="ChEBI" id="CHEBI:30616"/>
        <dbReference type="ChEBI" id="CHEBI:33019"/>
        <dbReference type="ChEBI" id="CHEBI:61963"/>
        <dbReference type="ChEBI" id="CHEBI:87171"/>
        <dbReference type="ChEBI" id="CHEBI:87172"/>
        <dbReference type="ChEBI" id="CHEBI:456215"/>
        <dbReference type="EC" id="2.8.1.14"/>
    </reaction>
</comment>
<evidence type="ECO:0000256" key="7">
    <source>
        <dbReference type="ARBA" id="ARBA00022741"/>
    </source>
</evidence>
<evidence type="ECO:0000256" key="11">
    <source>
        <dbReference type="ARBA" id="ARBA00049564"/>
    </source>
</evidence>
<dbReference type="InterPro" id="IPR051305">
    <property type="entry name" value="tRNA_2-thiouridylase_MnmA"/>
</dbReference>
<evidence type="ECO:0000256" key="1">
    <source>
        <dbReference type="ARBA" id="ARBA00003986"/>
    </source>
</evidence>
<keyword evidence="10" id="KW-1015">Disulfide bond</keyword>
<dbReference type="GO" id="GO:0000049">
    <property type="term" value="F:tRNA binding"/>
    <property type="evidence" value="ECO:0007669"/>
    <property type="project" value="UniProtKB-KW"/>
</dbReference>
<keyword evidence="15" id="KW-1185">Reference proteome</keyword>
<dbReference type="Gene3D" id="3.40.50.620">
    <property type="entry name" value="HUPs"/>
    <property type="match status" value="1"/>
</dbReference>
<dbReference type="AlphaFoldDB" id="U6LK42"/>
<reference evidence="14" key="1">
    <citation type="submission" date="2013-10" db="EMBL/GenBank/DDBJ databases">
        <title>Genomic analysis of the causative agents of coccidiosis in chickens.</title>
        <authorList>
            <person name="Reid A.J."/>
            <person name="Blake D."/>
            <person name="Billington K."/>
            <person name="Browne H."/>
            <person name="Dunn M."/>
            <person name="Hung S."/>
            <person name="Kawahara F."/>
            <person name="Miranda-Saavedra D."/>
            <person name="Mourier T."/>
            <person name="Nagra H."/>
            <person name="Otto T.D."/>
            <person name="Rawlings N."/>
            <person name="Sanchez A."/>
            <person name="Sanders M."/>
            <person name="Subramaniam C."/>
            <person name="Tay Y."/>
            <person name="Dear P."/>
            <person name="Doerig C."/>
            <person name="Gruber A."/>
            <person name="Parkinson J."/>
            <person name="Shirley M."/>
            <person name="Wan K.L."/>
            <person name="Berriman M."/>
            <person name="Tomley F."/>
            <person name="Pain A."/>
        </authorList>
    </citation>
    <scope>NUCLEOTIDE SEQUENCE [LARGE SCALE GENOMIC DNA]</scope>
    <source>
        <strain evidence="14">Houghton</strain>
    </source>
</reference>
<evidence type="ECO:0000259" key="12">
    <source>
        <dbReference type="Pfam" id="PF20258"/>
    </source>
</evidence>
<comment type="function">
    <text evidence="1">Catalyzes the 2-thiolation of uridine at the wobble position (U34) of mitochondrial tRNA(Lys), tRNA(Glu) and tRNA(Gln). Required for the formation of 5-taurinomethyl-2-thiouridine (tm5s2U) of mitochondrial tRNA(Lys), tRNA(Glu), and tRNA(Gln) at the wobble position. ATP is required to activate the C2 atom of the wobble base.</text>
</comment>
<dbReference type="EMBL" id="HG712284">
    <property type="protein sequence ID" value="CDJ50536.1"/>
    <property type="molecule type" value="Genomic_DNA"/>
</dbReference>
<evidence type="ECO:0000256" key="10">
    <source>
        <dbReference type="ARBA" id="ARBA00023157"/>
    </source>
</evidence>
<dbReference type="SUPFAM" id="SSF52402">
    <property type="entry name" value="Adenine nucleotide alpha hydrolases-like"/>
    <property type="match status" value="1"/>
</dbReference>
<evidence type="ECO:0000256" key="8">
    <source>
        <dbReference type="ARBA" id="ARBA00022840"/>
    </source>
</evidence>
<dbReference type="GO" id="GO:0008168">
    <property type="term" value="F:methyltransferase activity"/>
    <property type="evidence" value="ECO:0007669"/>
    <property type="project" value="UniProtKB-KW"/>
</dbReference>
<keyword evidence="4" id="KW-0820">tRNA-binding</keyword>
<name>U6LK42_9EIME</name>
<evidence type="ECO:0000313" key="15">
    <source>
        <dbReference type="Proteomes" id="UP000030750"/>
    </source>
</evidence>
<evidence type="ECO:0000256" key="4">
    <source>
        <dbReference type="ARBA" id="ARBA00022555"/>
    </source>
</evidence>
<dbReference type="CDD" id="cd01998">
    <property type="entry name" value="MnmA_TRMU-like"/>
    <property type="match status" value="1"/>
</dbReference>
<feature type="domain" description="tRNA-specific 2-thiouridylase MnmA-like C-terminal" evidence="12">
    <location>
        <begin position="803"/>
        <end position="840"/>
    </location>
</feature>
<dbReference type="Pfam" id="PF03054">
    <property type="entry name" value="tRNA_Me_trans"/>
    <property type="match status" value="1"/>
</dbReference>
<reference evidence="14" key="2">
    <citation type="submission" date="2013-10" db="EMBL/GenBank/DDBJ databases">
        <authorList>
            <person name="Aslett M."/>
        </authorList>
    </citation>
    <scope>NUCLEOTIDE SEQUENCE [LARGE SCALE GENOMIC DNA]</scope>
    <source>
        <strain evidence="14">Houghton</strain>
    </source>
</reference>
<evidence type="ECO:0000256" key="3">
    <source>
        <dbReference type="ARBA" id="ARBA00011953"/>
    </source>
</evidence>
<keyword evidence="6" id="KW-0819">tRNA processing</keyword>
<dbReference type="InterPro" id="IPR014729">
    <property type="entry name" value="Rossmann-like_a/b/a_fold"/>
</dbReference>
<evidence type="ECO:0000259" key="13">
    <source>
        <dbReference type="Pfam" id="PF20259"/>
    </source>
</evidence>
<organism evidence="14 15">
    <name type="scientific">Eimeria brunetti</name>
    <dbReference type="NCBI Taxonomy" id="51314"/>
    <lineage>
        <taxon>Eukaryota</taxon>
        <taxon>Sar</taxon>
        <taxon>Alveolata</taxon>
        <taxon>Apicomplexa</taxon>
        <taxon>Conoidasida</taxon>
        <taxon>Coccidia</taxon>
        <taxon>Eucoccidiorida</taxon>
        <taxon>Eimeriorina</taxon>
        <taxon>Eimeriidae</taxon>
        <taxon>Eimeria</taxon>
    </lineage>
</organism>
<dbReference type="EC" id="2.8.1.14" evidence="3"/>
<gene>
    <name evidence="14" type="ORF">EBH_0085820</name>
</gene>
<dbReference type="Pfam" id="PF20259">
    <property type="entry name" value="tRNA_Me_trans_M"/>
    <property type="match status" value="1"/>
</dbReference>
<dbReference type="VEuPathDB" id="ToxoDB:EBH_0085820"/>
<dbReference type="Gene3D" id="2.30.30.280">
    <property type="entry name" value="Adenine nucleotide alpha hydrolases-like domains"/>
    <property type="match status" value="1"/>
</dbReference>
<dbReference type="InterPro" id="IPR046884">
    <property type="entry name" value="MnmA-like_central"/>
</dbReference>
<keyword evidence="5 14" id="KW-0808">Transferase</keyword>
<dbReference type="Gene3D" id="2.40.30.10">
    <property type="entry name" value="Translation factors"/>
    <property type="match status" value="1"/>
</dbReference>
<keyword evidence="7" id="KW-0547">Nucleotide-binding</keyword>
<dbReference type="GO" id="GO:0061708">
    <property type="term" value="F:tRNA-5-taurinomethyluridine 2-sulfurtransferase"/>
    <property type="evidence" value="ECO:0007669"/>
    <property type="project" value="UniProtKB-EC"/>
</dbReference>